<name>A0A426Z233_ENSVE</name>
<reference evidence="1 2" key="1">
    <citation type="journal article" date="2014" name="Agronomy (Basel)">
        <title>A Draft Genome Sequence for Ensete ventricosum, the Drought-Tolerant Tree Against Hunger.</title>
        <authorList>
            <person name="Harrison J."/>
            <person name="Moore K.A."/>
            <person name="Paszkiewicz K."/>
            <person name="Jones T."/>
            <person name="Grant M."/>
            <person name="Ambacheew D."/>
            <person name="Muzemil S."/>
            <person name="Studholme D.J."/>
        </authorList>
    </citation>
    <scope>NUCLEOTIDE SEQUENCE [LARGE SCALE GENOMIC DNA]</scope>
</reference>
<evidence type="ECO:0000313" key="2">
    <source>
        <dbReference type="Proteomes" id="UP000287651"/>
    </source>
</evidence>
<dbReference type="AlphaFoldDB" id="A0A426Z233"/>
<gene>
    <name evidence="1" type="ORF">B296_00033849</name>
</gene>
<accession>A0A426Z233</accession>
<sequence>MSWKVSRLFYVIHRRCMMLCYDCCCCGGCNTYTVKGVGEQEQRGGASSWKGGRVTLGRGDKTVEEVEEQSQEKLAANWRVSTRDAMAIKRSKGSHNKCLPPGTTEGGEAIGRVAVCRALEATAHDQTWWSRAILRR</sequence>
<proteinExistence type="predicted"/>
<organism evidence="1 2">
    <name type="scientific">Ensete ventricosum</name>
    <name type="common">Abyssinian banana</name>
    <name type="synonym">Musa ensete</name>
    <dbReference type="NCBI Taxonomy" id="4639"/>
    <lineage>
        <taxon>Eukaryota</taxon>
        <taxon>Viridiplantae</taxon>
        <taxon>Streptophyta</taxon>
        <taxon>Embryophyta</taxon>
        <taxon>Tracheophyta</taxon>
        <taxon>Spermatophyta</taxon>
        <taxon>Magnoliopsida</taxon>
        <taxon>Liliopsida</taxon>
        <taxon>Zingiberales</taxon>
        <taxon>Musaceae</taxon>
        <taxon>Ensete</taxon>
    </lineage>
</organism>
<evidence type="ECO:0000313" key="1">
    <source>
        <dbReference type="EMBL" id="RRT58011.1"/>
    </source>
</evidence>
<dbReference type="EMBL" id="AMZH03008893">
    <property type="protein sequence ID" value="RRT58011.1"/>
    <property type="molecule type" value="Genomic_DNA"/>
</dbReference>
<protein>
    <submittedName>
        <fullName evidence="1">Uncharacterized protein</fullName>
    </submittedName>
</protein>
<comment type="caution">
    <text evidence="1">The sequence shown here is derived from an EMBL/GenBank/DDBJ whole genome shotgun (WGS) entry which is preliminary data.</text>
</comment>
<dbReference type="Proteomes" id="UP000287651">
    <property type="component" value="Unassembled WGS sequence"/>
</dbReference>